<dbReference type="CDD" id="cd01949">
    <property type="entry name" value="GGDEF"/>
    <property type="match status" value="1"/>
</dbReference>
<dbReference type="NCBIfam" id="TIGR00229">
    <property type="entry name" value="sensory_box"/>
    <property type="match status" value="2"/>
</dbReference>
<dbReference type="SMART" id="SM00052">
    <property type="entry name" value="EAL"/>
    <property type="match status" value="1"/>
</dbReference>
<dbReference type="Pfam" id="PF13188">
    <property type="entry name" value="PAS_8"/>
    <property type="match status" value="1"/>
</dbReference>
<dbReference type="SMART" id="SM00267">
    <property type="entry name" value="GGDEF"/>
    <property type="match status" value="1"/>
</dbReference>
<dbReference type="SUPFAM" id="SSF52172">
    <property type="entry name" value="CheY-like"/>
    <property type="match status" value="1"/>
</dbReference>
<dbReference type="SUPFAM" id="SSF55073">
    <property type="entry name" value="Nucleotide cyclase"/>
    <property type="match status" value="1"/>
</dbReference>
<evidence type="ECO:0000259" key="3">
    <source>
        <dbReference type="PROSITE" id="PS50110"/>
    </source>
</evidence>
<dbReference type="PROSITE" id="PS50883">
    <property type="entry name" value="EAL"/>
    <property type="match status" value="1"/>
</dbReference>
<dbReference type="InterPro" id="IPR000014">
    <property type="entry name" value="PAS"/>
</dbReference>
<dbReference type="EMBL" id="CP044205">
    <property type="protein sequence ID" value="QFY43859.1"/>
    <property type="molecule type" value="Genomic_DNA"/>
</dbReference>
<feature type="modified residue" description="4-aspartylphosphate" evidence="2">
    <location>
        <position position="55"/>
    </location>
</feature>
<dbReference type="AlphaFoldDB" id="A0A5Q0BJY0"/>
<comment type="cofactor">
    <cofactor evidence="1">
        <name>Mg(2+)</name>
        <dbReference type="ChEBI" id="CHEBI:18420"/>
    </cofactor>
</comment>
<name>A0A5Q0BJY0_9GAMM</name>
<keyword evidence="8" id="KW-1185">Reference proteome</keyword>
<feature type="domain" description="PAS" evidence="4">
    <location>
        <begin position="149"/>
        <end position="191"/>
    </location>
</feature>
<dbReference type="Pfam" id="PF00990">
    <property type="entry name" value="GGDEF"/>
    <property type="match status" value="1"/>
</dbReference>
<dbReference type="Proteomes" id="UP000325755">
    <property type="component" value="Chromosome"/>
</dbReference>
<dbReference type="PANTHER" id="PTHR44757:SF2">
    <property type="entry name" value="BIOFILM ARCHITECTURE MAINTENANCE PROTEIN MBAA"/>
    <property type="match status" value="1"/>
</dbReference>
<dbReference type="InterPro" id="IPR011006">
    <property type="entry name" value="CheY-like_superfamily"/>
</dbReference>
<accession>A0A5Q0BJY0</accession>
<evidence type="ECO:0000259" key="5">
    <source>
        <dbReference type="PROSITE" id="PS50883"/>
    </source>
</evidence>
<evidence type="ECO:0000313" key="8">
    <source>
        <dbReference type="Proteomes" id="UP000325755"/>
    </source>
</evidence>
<dbReference type="Gene3D" id="3.30.70.270">
    <property type="match status" value="1"/>
</dbReference>
<feature type="domain" description="GGDEF" evidence="6">
    <location>
        <begin position="431"/>
        <end position="564"/>
    </location>
</feature>
<proteinExistence type="predicted"/>
<dbReference type="Pfam" id="PF13426">
    <property type="entry name" value="PAS_9"/>
    <property type="match status" value="1"/>
</dbReference>
<dbReference type="Gene3D" id="3.30.450.20">
    <property type="entry name" value="PAS domain"/>
    <property type="match status" value="2"/>
</dbReference>
<evidence type="ECO:0000313" key="7">
    <source>
        <dbReference type="EMBL" id="QFY43859.1"/>
    </source>
</evidence>
<dbReference type="Pfam" id="PF00563">
    <property type="entry name" value="EAL"/>
    <property type="match status" value="1"/>
</dbReference>
<dbReference type="InterPro" id="IPR000160">
    <property type="entry name" value="GGDEF_dom"/>
</dbReference>
<dbReference type="InterPro" id="IPR035919">
    <property type="entry name" value="EAL_sf"/>
</dbReference>
<evidence type="ECO:0000259" key="4">
    <source>
        <dbReference type="PROSITE" id="PS50112"/>
    </source>
</evidence>
<sequence>MLEKPKILVVDDVRANLVAMRKLLNRLNCDAIEAASGNEALALCIDHDFAVILLDVDMPGMDGYEVARFLKDEPSTRHIPIIFVTATYEDQEHQLRGYEAGAVDYIHKPVDDIILLSKAGIFLDLYNNRQIAMRELARSEAMRLASMESEKRFRLALTDAPIPIMLHADDGEVVLLNHMWTELTGYARRDIATIKDWLVRAFGEQTLEEREREIERQFAEDDWNPLDEQKLRAANGNHLFWDFRSGSLATLPDGRRLAITMAVDVTERKRVEEEMRLASLVFQSSSEGMTITDADATIISVNPAFTSLTGYSPDEVIGKKPNILKSGRHDIAFYQAMWRDLNSTGHWGGEIWNQRKNGEVYAERLLINTIYNDDGVAHRRVALFSDITQKKKDEELIWQQAHFDPLTGLPNRRMFHDRLQQEINKADRTGLPFALIFLDLDRFKEVNDTFGHNMGDELLKQVSQRLSCCVRNYDTVARLGGDEFTIILSNLEELNGVERVARAILHNLSEAFLLGDEVFQSSASIGITLYPKDADTLEALIKSADQAMYVAKQQGRNRYHYFTPSLQENAQVRMRLINDLRGALADNQFRLYYQPIIELATGGIRKAEALIRWQHPTRGLIDPYEFIRVAEETGMIVEIGDWVCREAARQVGHWRSALSIEFQISINKSPMQFNDAEDAQTEWLDQVRALGLPTQSLGVEITEGLLMDAGTDVIDKLLELRNAGIQVSLDDFGTGYCSLAYLKKFHIDYLKIDQSFVRNLAPDSDDMALCEAITVMAHKLGLKVIAEGVETEDQRKLLIDIGCDYGQGYLFSKPIPSEEFELLLTSGLNHRQRGARE</sequence>
<keyword evidence="2" id="KW-0597">Phosphoprotein</keyword>
<dbReference type="CDD" id="cd01948">
    <property type="entry name" value="EAL"/>
    <property type="match status" value="1"/>
</dbReference>
<feature type="domain" description="EAL" evidence="5">
    <location>
        <begin position="573"/>
        <end position="828"/>
    </location>
</feature>
<organism evidence="7 8">
    <name type="scientific">Candidatus Methylospira mobilis</name>
    <dbReference type="NCBI Taxonomy" id="1808979"/>
    <lineage>
        <taxon>Bacteria</taxon>
        <taxon>Pseudomonadati</taxon>
        <taxon>Pseudomonadota</taxon>
        <taxon>Gammaproteobacteria</taxon>
        <taxon>Methylococcales</taxon>
        <taxon>Methylococcaceae</taxon>
        <taxon>Candidatus Methylospira</taxon>
    </lineage>
</organism>
<evidence type="ECO:0000256" key="2">
    <source>
        <dbReference type="PROSITE-ProRule" id="PRU00169"/>
    </source>
</evidence>
<dbReference type="Pfam" id="PF00072">
    <property type="entry name" value="Response_reg"/>
    <property type="match status" value="1"/>
</dbReference>
<evidence type="ECO:0000259" key="6">
    <source>
        <dbReference type="PROSITE" id="PS50887"/>
    </source>
</evidence>
<dbReference type="Gene3D" id="3.40.50.2300">
    <property type="match status" value="1"/>
</dbReference>
<dbReference type="InterPro" id="IPR029787">
    <property type="entry name" value="Nucleotide_cyclase"/>
</dbReference>
<feature type="domain" description="Response regulatory" evidence="3">
    <location>
        <begin position="6"/>
        <end position="123"/>
    </location>
</feature>
<dbReference type="SMART" id="SM00091">
    <property type="entry name" value="PAS"/>
    <property type="match status" value="2"/>
</dbReference>
<dbReference type="InterPro" id="IPR052155">
    <property type="entry name" value="Biofilm_reg_signaling"/>
</dbReference>
<dbReference type="PROSITE" id="PS50112">
    <property type="entry name" value="PAS"/>
    <property type="match status" value="2"/>
</dbReference>
<dbReference type="NCBIfam" id="TIGR00254">
    <property type="entry name" value="GGDEF"/>
    <property type="match status" value="1"/>
</dbReference>
<dbReference type="SUPFAM" id="SSF55785">
    <property type="entry name" value="PYP-like sensor domain (PAS domain)"/>
    <property type="match status" value="2"/>
</dbReference>
<gene>
    <name evidence="7" type="ORF">F6R98_15490</name>
</gene>
<dbReference type="OrthoDB" id="5571542at2"/>
<feature type="domain" description="PAS" evidence="4">
    <location>
        <begin position="274"/>
        <end position="319"/>
    </location>
</feature>
<protein>
    <submittedName>
        <fullName evidence="7">EAL domain-containing protein</fullName>
    </submittedName>
</protein>
<dbReference type="InterPro" id="IPR035965">
    <property type="entry name" value="PAS-like_dom_sf"/>
</dbReference>
<dbReference type="Gene3D" id="3.20.20.450">
    <property type="entry name" value="EAL domain"/>
    <property type="match status" value="1"/>
</dbReference>
<dbReference type="PROSITE" id="PS50110">
    <property type="entry name" value="RESPONSE_REGULATORY"/>
    <property type="match status" value="1"/>
</dbReference>
<dbReference type="CDD" id="cd00130">
    <property type="entry name" value="PAS"/>
    <property type="match status" value="1"/>
</dbReference>
<dbReference type="InterPro" id="IPR001633">
    <property type="entry name" value="EAL_dom"/>
</dbReference>
<dbReference type="KEGG" id="mmob:F6R98_15490"/>
<reference evidence="7 8" key="1">
    <citation type="submission" date="2019-09" db="EMBL/GenBank/DDBJ databases">
        <title>Ecophysiology of the spiral-shaped methanotroph Methylospira mobilis as revealed by the complete genome sequence.</title>
        <authorList>
            <person name="Oshkin I.Y."/>
            <person name="Dedysh S.N."/>
            <person name="Miroshnikov K."/>
            <person name="Danilova O.V."/>
            <person name="Hakobyan A."/>
            <person name="Liesack W."/>
        </authorList>
    </citation>
    <scope>NUCLEOTIDE SEQUENCE [LARGE SCALE GENOMIC DNA]</scope>
    <source>
        <strain evidence="7 8">Shm1</strain>
    </source>
</reference>
<dbReference type="PANTHER" id="PTHR44757">
    <property type="entry name" value="DIGUANYLATE CYCLASE DGCP"/>
    <property type="match status" value="1"/>
</dbReference>
<dbReference type="GO" id="GO:0003824">
    <property type="term" value="F:catalytic activity"/>
    <property type="evidence" value="ECO:0007669"/>
    <property type="project" value="UniProtKB-ARBA"/>
</dbReference>
<dbReference type="GO" id="GO:0000160">
    <property type="term" value="P:phosphorelay signal transduction system"/>
    <property type="evidence" value="ECO:0007669"/>
    <property type="project" value="InterPro"/>
</dbReference>
<dbReference type="RefSeq" id="WP_153249836.1">
    <property type="nucleotide sequence ID" value="NZ_CP044205.1"/>
</dbReference>
<dbReference type="InterPro" id="IPR043128">
    <property type="entry name" value="Rev_trsase/Diguanyl_cyclase"/>
</dbReference>
<dbReference type="InParanoid" id="A0A5Q0BJY0"/>
<dbReference type="FunCoup" id="A0A5Q0BJY0">
    <property type="interactions" value="2"/>
</dbReference>
<dbReference type="InterPro" id="IPR001789">
    <property type="entry name" value="Sig_transdc_resp-reg_receiver"/>
</dbReference>
<dbReference type="SUPFAM" id="SSF141868">
    <property type="entry name" value="EAL domain-like"/>
    <property type="match status" value="1"/>
</dbReference>
<evidence type="ECO:0000256" key="1">
    <source>
        <dbReference type="ARBA" id="ARBA00001946"/>
    </source>
</evidence>
<dbReference type="FunFam" id="3.30.70.270:FF:000001">
    <property type="entry name" value="Diguanylate cyclase domain protein"/>
    <property type="match status" value="1"/>
</dbReference>
<dbReference type="PROSITE" id="PS50887">
    <property type="entry name" value="GGDEF"/>
    <property type="match status" value="1"/>
</dbReference>
<dbReference type="SMART" id="SM00448">
    <property type="entry name" value="REC"/>
    <property type="match status" value="1"/>
</dbReference>